<dbReference type="AlphaFoldDB" id="A0A9P6BVW7"/>
<organism evidence="1 2">
    <name type="scientific">Macrolepiota fuliginosa MF-IS2</name>
    <dbReference type="NCBI Taxonomy" id="1400762"/>
    <lineage>
        <taxon>Eukaryota</taxon>
        <taxon>Fungi</taxon>
        <taxon>Dikarya</taxon>
        <taxon>Basidiomycota</taxon>
        <taxon>Agaricomycotina</taxon>
        <taxon>Agaricomycetes</taxon>
        <taxon>Agaricomycetidae</taxon>
        <taxon>Agaricales</taxon>
        <taxon>Agaricineae</taxon>
        <taxon>Agaricaceae</taxon>
        <taxon>Macrolepiota</taxon>
    </lineage>
</organism>
<reference evidence="1" key="1">
    <citation type="submission" date="2020-11" db="EMBL/GenBank/DDBJ databases">
        <authorList>
            <consortium name="DOE Joint Genome Institute"/>
            <person name="Ahrendt S."/>
            <person name="Riley R."/>
            <person name="Andreopoulos W."/>
            <person name="Labutti K."/>
            <person name="Pangilinan J."/>
            <person name="Ruiz-Duenas F.J."/>
            <person name="Barrasa J.M."/>
            <person name="Sanchez-Garcia M."/>
            <person name="Camarero S."/>
            <person name="Miyauchi S."/>
            <person name="Serrano A."/>
            <person name="Linde D."/>
            <person name="Babiker R."/>
            <person name="Drula E."/>
            <person name="Ayuso-Fernandez I."/>
            <person name="Pacheco R."/>
            <person name="Padilla G."/>
            <person name="Ferreira P."/>
            <person name="Barriuso J."/>
            <person name="Kellner H."/>
            <person name="Castanera R."/>
            <person name="Alfaro M."/>
            <person name="Ramirez L."/>
            <person name="Pisabarro A.G."/>
            <person name="Kuo A."/>
            <person name="Tritt A."/>
            <person name="Lipzen A."/>
            <person name="He G."/>
            <person name="Yan M."/>
            <person name="Ng V."/>
            <person name="Cullen D."/>
            <person name="Martin F."/>
            <person name="Rosso M.-N."/>
            <person name="Henrissat B."/>
            <person name="Hibbett D."/>
            <person name="Martinez A.T."/>
            <person name="Grigoriev I.V."/>
        </authorList>
    </citation>
    <scope>NUCLEOTIDE SEQUENCE</scope>
    <source>
        <strain evidence="1">MF-IS2</strain>
    </source>
</reference>
<gene>
    <name evidence="1" type="ORF">P691DRAFT_784821</name>
</gene>
<dbReference type="Proteomes" id="UP000807342">
    <property type="component" value="Unassembled WGS sequence"/>
</dbReference>
<accession>A0A9P6BVW7</accession>
<dbReference type="OrthoDB" id="3026189at2759"/>
<protein>
    <submittedName>
        <fullName evidence="1">Uncharacterized protein</fullName>
    </submittedName>
</protein>
<sequence length="181" mass="20262">MKWDHISASHLDKYPKANNKIMGCITDCLPMAYEMYKKGVPVWLVHPLPQISMETNIAKQWPVTELAQAGICMKRWPGAPISYQGPISHEIHLSIYCWKPGEMDMTKVETEKAELIPPTPSSSTQKSITQRGLDQCIQPYLKSQVVGCMAAKTGQGLVMPSLAPAPFVPMKEKVWKWLLPG</sequence>
<name>A0A9P6BVW7_9AGAR</name>
<evidence type="ECO:0000313" key="2">
    <source>
        <dbReference type="Proteomes" id="UP000807342"/>
    </source>
</evidence>
<proteinExistence type="predicted"/>
<keyword evidence="2" id="KW-1185">Reference proteome</keyword>
<evidence type="ECO:0000313" key="1">
    <source>
        <dbReference type="EMBL" id="KAF9439810.1"/>
    </source>
</evidence>
<comment type="caution">
    <text evidence="1">The sequence shown here is derived from an EMBL/GenBank/DDBJ whole genome shotgun (WGS) entry which is preliminary data.</text>
</comment>
<dbReference type="EMBL" id="MU153377">
    <property type="protein sequence ID" value="KAF9439810.1"/>
    <property type="molecule type" value="Genomic_DNA"/>
</dbReference>